<keyword evidence="2" id="KW-1185">Reference proteome</keyword>
<evidence type="ECO:0000313" key="2">
    <source>
        <dbReference type="Proteomes" id="UP000026714"/>
    </source>
</evidence>
<dbReference type="EMBL" id="AZRA01000047">
    <property type="protein sequence ID" value="KDB52615.1"/>
    <property type="molecule type" value="Genomic_DNA"/>
</dbReference>
<dbReference type="AlphaFoldDB" id="A0A059KMP3"/>
<dbReference type="InterPro" id="IPR029045">
    <property type="entry name" value="ClpP/crotonase-like_dom_sf"/>
</dbReference>
<dbReference type="Proteomes" id="UP000026714">
    <property type="component" value="Unassembled WGS sequence"/>
</dbReference>
<dbReference type="Gene3D" id="3.90.226.10">
    <property type="entry name" value="2-enoyl-CoA Hydratase, Chain A, domain 1"/>
    <property type="match status" value="1"/>
</dbReference>
<evidence type="ECO:0000313" key="1">
    <source>
        <dbReference type="EMBL" id="KDB52615.1"/>
    </source>
</evidence>
<comment type="caution">
    <text evidence="1">The sequence shown here is derived from an EMBL/GenBank/DDBJ whole genome shotgun (WGS) entry which is preliminary data.</text>
</comment>
<dbReference type="STRING" id="34103.SAMN05421778_104155"/>
<dbReference type="Pfam" id="PF06833">
    <property type="entry name" value="MdcE"/>
    <property type="match status" value="1"/>
</dbReference>
<accession>A0A059KMP3</accession>
<dbReference type="RefSeq" id="WP_037480962.1">
    <property type="nucleotide sequence ID" value="NZ_AZRA01000047.1"/>
</dbReference>
<name>A0A059KMP3_9BURK</name>
<organism evidence="1 2">
    <name type="scientific">Sphaerotilus natans subsp. natans DSM 6575</name>
    <dbReference type="NCBI Taxonomy" id="1286631"/>
    <lineage>
        <taxon>Bacteria</taxon>
        <taxon>Pseudomonadati</taxon>
        <taxon>Pseudomonadota</taxon>
        <taxon>Betaproteobacteria</taxon>
        <taxon>Burkholderiales</taxon>
        <taxon>Sphaerotilaceae</taxon>
        <taxon>Sphaerotilus</taxon>
    </lineage>
</organism>
<dbReference type="PATRIC" id="fig|1286631.3.peg.1804"/>
<sequence>MNWTALAEALFGTGPAPHGITQDGDFLHGTVVFDGAPLTVVGTTNHAPIGVDLALRQARVVLDTVRDHPGRPILLLIDTQGQQLRRRDELLGIHRAMAHLGQAIDLARRQGHRVLGLVYDQALSGGFITSGLIADACDALPGAEIRVMRLPAMARITKLAPERLEALSRDNPVFAPGVDNYVAMGGVRRLWTGDLAAALRAALAEAPRTDVRADDGRARGGRRLAASVIQRVLDAA</sequence>
<gene>
    <name evidence="1" type="ORF">X805_18350</name>
</gene>
<dbReference type="SUPFAM" id="SSF52096">
    <property type="entry name" value="ClpP/crotonase"/>
    <property type="match status" value="1"/>
</dbReference>
<dbReference type="eggNOG" id="COG4799">
    <property type="taxonomic scope" value="Bacteria"/>
</dbReference>
<reference evidence="1 2" key="1">
    <citation type="journal article" date="2014" name="FEMS Microbiol. Ecol.">
        <title>Sphaerotilus natans encrusted with nanoball-shaped Fe(III) oxide minerals formed by nitrate-reducing mixotrophic Fe(II) oxidation.</title>
        <authorList>
            <person name="Park S."/>
            <person name="Kim D.H."/>
            <person name="Lee J.H."/>
            <person name="Hur H.G."/>
        </authorList>
    </citation>
    <scope>NUCLEOTIDE SEQUENCE [LARGE SCALE GENOMIC DNA]</scope>
    <source>
        <strain evidence="1 2">DSM 6575</strain>
    </source>
</reference>
<proteinExistence type="predicted"/>
<protein>
    <submittedName>
        <fullName evidence="1">Malonate decarboxylase gamma subunit (MdcE)</fullName>
    </submittedName>
</protein>